<keyword evidence="3" id="KW-1185">Reference proteome</keyword>
<organism evidence="4">
    <name type="scientific">Brugia pahangi</name>
    <name type="common">Filarial nematode worm</name>
    <dbReference type="NCBI Taxonomy" id="6280"/>
    <lineage>
        <taxon>Eukaryota</taxon>
        <taxon>Metazoa</taxon>
        <taxon>Ecdysozoa</taxon>
        <taxon>Nematoda</taxon>
        <taxon>Chromadorea</taxon>
        <taxon>Rhabditida</taxon>
        <taxon>Spirurina</taxon>
        <taxon>Spiruromorpha</taxon>
        <taxon>Filarioidea</taxon>
        <taxon>Onchocercidae</taxon>
        <taxon>Brugia</taxon>
    </lineage>
</organism>
<dbReference type="AlphaFoldDB" id="A0A0N4TRB7"/>
<dbReference type="EMBL" id="UZAD01013215">
    <property type="protein sequence ID" value="VDN92330.1"/>
    <property type="molecule type" value="Genomic_DNA"/>
</dbReference>
<accession>A0A0N4TRB7</accession>
<reference evidence="2 3" key="2">
    <citation type="submission" date="2018-11" db="EMBL/GenBank/DDBJ databases">
        <authorList>
            <consortium name="Pathogen Informatics"/>
        </authorList>
    </citation>
    <scope>NUCLEOTIDE SEQUENCE [LARGE SCALE GENOMIC DNA]</scope>
</reference>
<evidence type="ECO:0000313" key="2">
    <source>
        <dbReference type="EMBL" id="VDN92330.1"/>
    </source>
</evidence>
<keyword evidence="1" id="KW-0812">Transmembrane</keyword>
<keyword evidence="1" id="KW-1133">Transmembrane helix</keyword>
<gene>
    <name evidence="2" type="ORF">BPAG_LOCUS11144</name>
</gene>
<feature type="transmembrane region" description="Helical" evidence="1">
    <location>
        <begin position="42"/>
        <end position="62"/>
    </location>
</feature>
<keyword evidence="1" id="KW-0472">Membrane</keyword>
<name>A0A0N4TRB7_BRUPA</name>
<dbReference type="Proteomes" id="UP000278627">
    <property type="component" value="Unassembled WGS sequence"/>
</dbReference>
<evidence type="ECO:0000256" key="1">
    <source>
        <dbReference type="SAM" id="Phobius"/>
    </source>
</evidence>
<proteinExistence type="predicted"/>
<sequence length="90" mass="9823">MKRRVEVGEEKRRLNLFCDRPREEVFLPFDQIGYRDDNDGDGFAMCVTAAAAVVVVVVVICMKVPPGTSGTACYTTITTISFASGQLTTS</sequence>
<protein>
    <submittedName>
        <fullName evidence="2 4">Uncharacterized protein</fullName>
    </submittedName>
</protein>
<reference evidence="4" key="1">
    <citation type="submission" date="2017-02" db="UniProtKB">
        <authorList>
            <consortium name="WormBaseParasite"/>
        </authorList>
    </citation>
    <scope>IDENTIFICATION</scope>
</reference>
<evidence type="ECO:0000313" key="3">
    <source>
        <dbReference type="Proteomes" id="UP000278627"/>
    </source>
</evidence>
<evidence type="ECO:0000313" key="4">
    <source>
        <dbReference type="WBParaSite" id="BPAG_0001118201-mRNA-1"/>
    </source>
</evidence>
<dbReference type="WBParaSite" id="BPAG_0001118201-mRNA-1">
    <property type="protein sequence ID" value="BPAG_0001118201-mRNA-1"/>
    <property type="gene ID" value="BPAG_0001118201"/>
</dbReference>